<reference evidence="11 12" key="1">
    <citation type="submission" date="2016-10" db="EMBL/GenBank/DDBJ databases">
        <authorList>
            <person name="de Groot N.N."/>
        </authorList>
    </citation>
    <scope>NUCLEOTIDE SEQUENCE [LARGE SCALE GENOMIC DNA]</scope>
    <source>
        <strain evidence="11 12">DSM 20678</strain>
    </source>
</reference>
<evidence type="ECO:0000256" key="4">
    <source>
        <dbReference type="ARBA" id="ARBA00022475"/>
    </source>
</evidence>
<evidence type="ECO:0000256" key="1">
    <source>
        <dbReference type="ARBA" id="ARBA00002578"/>
    </source>
</evidence>
<protein>
    <recommendedName>
        <fullName evidence="3 9">Flagellar biosynthetic protein FliR</fullName>
    </recommendedName>
</protein>
<comment type="similarity">
    <text evidence="2 10">Belongs to the FliR/MopE/SpaR family.</text>
</comment>
<keyword evidence="8 10" id="KW-0975">Bacterial flagellum</keyword>
<comment type="function">
    <text evidence="1 10">Role in flagellar biosynthesis.</text>
</comment>
<evidence type="ECO:0000256" key="8">
    <source>
        <dbReference type="ARBA" id="ARBA00023143"/>
    </source>
</evidence>
<dbReference type="EMBL" id="FOXR01000001">
    <property type="protein sequence ID" value="SFP59871.1"/>
    <property type="molecule type" value="Genomic_DNA"/>
</dbReference>
<dbReference type="Proteomes" id="UP000198577">
    <property type="component" value="Unassembled WGS sequence"/>
</dbReference>
<evidence type="ECO:0000313" key="11">
    <source>
        <dbReference type="EMBL" id="SFP59871.1"/>
    </source>
</evidence>
<dbReference type="InterPro" id="IPR002010">
    <property type="entry name" value="T3SS_IM_R"/>
</dbReference>
<sequence length="260" mass="28548">MLGQILLNFDAVLLVLARISGMFFMSPVFGRRNVPAIFTIGLILALTYTAVVCYPVHEQPIDISSYTELAFYIMKELLIGLIMGYLVLLAFSAFLLAGQLIDTQIGFGIVHVLDPHTNIQIPLVGNFNNVLAMVLFFAMDGHHTLIRLLVYSFEALPPGKVVLTGDIAVPLFKMFGEYFVLGLKMTVPVIASALLVEAVFGILVRVIPQMNIFVIGLPSKILVGLLILFLMIPACIRVMDGAFNSMFKGIRSIIQGLSLQ</sequence>
<feature type="transmembrane region" description="Helical" evidence="10">
    <location>
        <begin position="12"/>
        <end position="30"/>
    </location>
</feature>
<feature type="transmembrane region" description="Helical" evidence="10">
    <location>
        <begin position="36"/>
        <end position="56"/>
    </location>
</feature>
<feature type="transmembrane region" description="Helical" evidence="10">
    <location>
        <begin position="181"/>
        <end position="204"/>
    </location>
</feature>
<evidence type="ECO:0000313" key="12">
    <source>
        <dbReference type="Proteomes" id="UP000198577"/>
    </source>
</evidence>
<dbReference type="Pfam" id="PF01311">
    <property type="entry name" value="Bac_export_1"/>
    <property type="match status" value="1"/>
</dbReference>
<dbReference type="AlphaFoldDB" id="A0A1I5RNN2"/>
<organism evidence="11 12">
    <name type="scientific">Caldicoprobacter faecalis</name>
    <dbReference type="NCBI Taxonomy" id="937334"/>
    <lineage>
        <taxon>Bacteria</taxon>
        <taxon>Bacillati</taxon>
        <taxon>Bacillota</taxon>
        <taxon>Clostridia</taxon>
        <taxon>Caldicoprobacterales</taxon>
        <taxon>Caldicoprobacteraceae</taxon>
        <taxon>Caldicoprobacter</taxon>
    </lineage>
</organism>
<dbReference type="NCBIfam" id="TIGR01400">
    <property type="entry name" value="fliR"/>
    <property type="match status" value="1"/>
</dbReference>
<keyword evidence="7 10" id="KW-0472">Membrane</keyword>
<feature type="transmembrane region" description="Helical" evidence="10">
    <location>
        <begin position="121"/>
        <end position="139"/>
    </location>
</feature>
<dbReference type="GO" id="GO:0005886">
    <property type="term" value="C:plasma membrane"/>
    <property type="evidence" value="ECO:0007669"/>
    <property type="project" value="UniProtKB-SubCell"/>
</dbReference>
<feature type="transmembrane region" description="Helical" evidence="10">
    <location>
        <begin position="77"/>
        <end position="101"/>
    </location>
</feature>
<evidence type="ECO:0000256" key="5">
    <source>
        <dbReference type="ARBA" id="ARBA00022692"/>
    </source>
</evidence>
<keyword evidence="5 10" id="KW-0812">Transmembrane</keyword>
<dbReference type="PANTHER" id="PTHR30065:SF1">
    <property type="entry name" value="SURFACE PRESENTATION OF ANTIGENS PROTEIN SPAR"/>
    <property type="match status" value="1"/>
</dbReference>
<accession>A0A1I5RNN2</accession>
<keyword evidence="11" id="KW-0966">Cell projection</keyword>
<keyword evidence="12" id="KW-1185">Reference proteome</keyword>
<gene>
    <name evidence="11" type="ORF">SAMN05444406_10150</name>
</gene>
<name>A0A1I5RNN2_9FIRM</name>
<dbReference type="GO" id="GO:0006605">
    <property type="term" value="P:protein targeting"/>
    <property type="evidence" value="ECO:0007669"/>
    <property type="project" value="UniProtKB-UniRule"/>
</dbReference>
<keyword evidence="6 10" id="KW-1133">Transmembrane helix</keyword>
<dbReference type="STRING" id="937334.SAMN05444406_10150"/>
<evidence type="ECO:0000256" key="10">
    <source>
        <dbReference type="RuleBase" id="RU362071"/>
    </source>
</evidence>
<feature type="transmembrane region" description="Helical" evidence="10">
    <location>
        <begin position="210"/>
        <end position="236"/>
    </location>
</feature>
<evidence type="ECO:0000256" key="9">
    <source>
        <dbReference type="NCBIfam" id="TIGR01400"/>
    </source>
</evidence>
<dbReference type="PRINTS" id="PR00953">
    <property type="entry name" value="TYPE3IMRPROT"/>
</dbReference>
<dbReference type="PANTHER" id="PTHR30065">
    <property type="entry name" value="FLAGELLAR BIOSYNTHETIC PROTEIN FLIR"/>
    <property type="match status" value="1"/>
</dbReference>
<evidence type="ECO:0000256" key="6">
    <source>
        <dbReference type="ARBA" id="ARBA00022989"/>
    </source>
</evidence>
<proteinExistence type="inferred from homology"/>
<evidence type="ECO:0000256" key="2">
    <source>
        <dbReference type="ARBA" id="ARBA00009772"/>
    </source>
</evidence>
<dbReference type="GO" id="GO:0009425">
    <property type="term" value="C:bacterial-type flagellum basal body"/>
    <property type="evidence" value="ECO:0007669"/>
    <property type="project" value="UniProtKB-SubCell"/>
</dbReference>
<dbReference type="InterPro" id="IPR006303">
    <property type="entry name" value="FliR"/>
</dbReference>
<comment type="subcellular location">
    <subcellularLocation>
        <location evidence="10">Cell membrane</location>
        <topology evidence="10">Multi-pass membrane protein</topology>
    </subcellularLocation>
    <subcellularLocation>
        <location evidence="10">Bacterial flagellum basal body</location>
    </subcellularLocation>
</comment>
<keyword evidence="11" id="KW-0969">Cilium</keyword>
<evidence type="ECO:0000256" key="3">
    <source>
        <dbReference type="ARBA" id="ARBA00021717"/>
    </source>
</evidence>
<dbReference type="GO" id="GO:0044780">
    <property type="term" value="P:bacterial-type flagellum assembly"/>
    <property type="evidence" value="ECO:0007669"/>
    <property type="project" value="UniProtKB-UniRule"/>
</dbReference>
<evidence type="ECO:0000256" key="7">
    <source>
        <dbReference type="ARBA" id="ARBA00023136"/>
    </source>
</evidence>
<keyword evidence="4 10" id="KW-1003">Cell membrane</keyword>
<keyword evidence="11" id="KW-0282">Flagellum</keyword>